<feature type="chain" id="PRO_5047018329" evidence="2">
    <location>
        <begin position="29"/>
        <end position="159"/>
    </location>
</feature>
<gene>
    <name evidence="3" type="ORF">NK718_17885</name>
</gene>
<keyword evidence="4" id="KW-1185">Reference proteome</keyword>
<organism evidence="3 4">
    <name type="scientific">Alsobacter ponti</name>
    <dbReference type="NCBI Taxonomy" id="2962936"/>
    <lineage>
        <taxon>Bacteria</taxon>
        <taxon>Pseudomonadati</taxon>
        <taxon>Pseudomonadota</taxon>
        <taxon>Alphaproteobacteria</taxon>
        <taxon>Hyphomicrobiales</taxon>
        <taxon>Alsobacteraceae</taxon>
        <taxon>Alsobacter</taxon>
    </lineage>
</organism>
<evidence type="ECO:0000313" key="3">
    <source>
        <dbReference type="EMBL" id="MCP8940401.1"/>
    </source>
</evidence>
<evidence type="ECO:0000313" key="4">
    <source>
        <dbReference type="Proteomes" id="UP001205890"/>
    </source>
</evidence>
<comment type="caution">
    <text evidence="3">The sequence shown here is derived from an EMBL/GenBank/DDBJ whole genome shotgun (WGS) entry which is preliminary data.</text>
</comment>
<accession>A0ABT1LHH3</accession>
<keyword evidence="2" id="KW-0732">Signal</keyword>
<feature type="signal peptide" evidence="2">
    <location>
        <begin position="1"/>
        <end position="28"/>
    </location>
</feature>
<sequence>MRRLAGFVPAAICAVVPLLASVSAVAVAGDRLPGLPPGVVLPPGVHLPGHFPGMRFAAGNTPVPVWVRPNRPEVVVVRVEPPPPPPPGPITAADLPAVPGYRPAEPGAPTLYVVDSRGVTARPGGARIVSMGEPQPLTSAGGFSVDSPTAPRIIQLQAE</sequence>
<proteinExistence type="predicted"/>
<reference evidence="3 4" key="1">
    <citation type="submission" date="2022-07" db="EMBL/GenBank/DDBJ databases">
        <authorList>
            <person name="Li W.-J."/>
            <person name="Deng Q.-Q."/>
        </authorList>
    </citation>
    <scope>NUCLEOTIDE SEQUENCE [LARGE SCALE GENOMIC DNA]</scope>
    <source>
        <strain evidence="3 4">SYSU M60028</strain>
    </source>
</reference>
<name>A0ABT1LHH3_9HYPH</name>
<feature type="region of interest" description="Disordered" evidence="1">
    <location>
        <begin position="130"/>
        <end position="150"/>
    </location>
</feature>
<evidence type="ECO:0000256" key="2">
    <source>
        <dbReference type="SAM" id="SignalP"/>
    </source>
</evidence>
<dbReference type="RefSeq" id="WP_254745072.1">
    <property type="nucleotide sequence ID" value="NZ_JANCLU010000020.1"/>
</dbReference>
<dbReference type="Proteomes" id="UP001205890">
    <property type="component" value="Unassembled WGS sequence"/>
</dbReference>
<protein>
    <submittedName>
        <fullName evidence="3">Uncharacterized protein</fullName>
    </submittedName>
</protein>
<dbReference type="EMBL" id="JANCLU010000020">
    <property type="protein sequence ID" value="MCP8940401.1"/>
    <property type="molecule type" value="Genomic_DNA"/>
</dbReference>
<evidence type="ECO:0000256" key="1">
    <source>
        <dbReference type="SAM" id="MobiDB-lite"/>
    </source>
</evidence>